<organism evidence="5 6">
    <name type="scientific">Bowmanella yangjiangensis</name>
    <dbReference type="NCBI Taxonomy" id="2811230"/>
    <lineage>
        <taxon>Bacteria</taxon>
        <taxon>Pseudomonadati</taxon>
        <taxon>Pseudomonadota</taxon>
        <taxon>Gammaproteobacteria</taxon>
        <taxon>Alteromonadales</taxon>
        <taxon>Alteromonadaceae</taxon>
        <taxon>Bowmanella</taxon>
    </lineage>
</organism>
<evidence type="ECO:0000256" key="3">
    <source>
        <dbReference type="ARBA" id="ARBA00022679"/>
    </source>
</evidence>
<name>A0ABS3CVY2_9ALTE</name>
<keyword evidence="3" id="KW-0808">Transferase</keyword>
<dbReference type="Pfam" id="PF08241">
    <property type="entry name" value="Methyltransf_11"/>
    <property type="match status" value="1"/>
</dbReference>
<evidence type="ECO:0000313" key="6">
    <source>
        <dbReference type="Proteomes" id="UP000663992"/>
    </source>
</evidence>
<dbReference type="Proteomes" id="UP000663992">
    <property type="component" value="Unassembled WGS sequence"/>
</dbReference>
<proteinExistence type="inferred from homology"/>
<comment type="similarity">
    <text evidence="1">Belongs to the methyltransferase superfamily.</text>
</comment>
<protein>
    <submittedName>
        <fullName evidence="5">Methyltransferase domain-containing protein</fullName>
    </submittedName>
</protein>
<comment type="caution">
    <text evidence="5">The sequence shown here is derived from an EMBL/GenBank/DDBJ whole genome shotgun (WGS) entry which is preliminary data.</text>
</comment>
<dbReference type="PANTHER" id="PTHR44942:SF4">
    <property type="entry name" value="METHYLTRANSFERASE TYPE 11 DOMAIN-CONTAINING PROTEIN"/>
    <property type="match status" value="1"/>
</dbReference>
<evidence type="ECO:0000256" key="2">
    <source>
        <dbReference type="ARBA" id="ARBA00022603"/>
    </source>
</evidence>
<feature type="domain" description="Methyltransferase type 11" evidence="4">
    <location>
        <begin position="50"/>
        <end position="139"/>
    </location>
</feature>
<dbReference type="Gene3D" id="3.40.50.150">
    <property type="entry name" value="Vaccinia Virus protein VP39"/>
    <property type="match status" value="1"/>
</dbReference>
<reference evidence="5 6" key="1">
    <citation type="submission" date="2021-03" db="EMBL/GenBank/DDBJ databases">
        <title>novel species isolated from a fishpond in China.</title>
        <authorList>
            <person name="Lu H."/>
            <person name="Cai Z."/>
        </authorList>
    </citation>
    <scope>NUCLEOTIDE SEQUENCE [LARGE SCALE GENOMIC DNA]</scope>
    <source>
        <strain evidence="5 6">Y57</strain>
    </source>
</reference>
<evidence type="ECO:0000256" key="1">
    <source>
        <dbReference type="ARBA" id="ARBA00008361"/>
    </source>
</evidence>
<dbReference type="InterPro" id="IPR051052">
    <property type="entry name" value="Diverse_substrate_MTase"/>
</dbReference>
<keyword evidence="2 5" id="KW-0489">Methyltransferase</keyword>
<evidence type="ECO:0000259" key="4">
    <source>
        <dbReference type="Pfam" id="PF08241"/>
    </source>
</evidence>
<dbReference type="InterPro" id="IPR029063">
    <property type="entry name" value="SAM-dependent_MTases_sf"/>
</dbReference>
<dbReference type="InterPro" id="IPR013216">
    <property type="entry name" value="Methyltransf_11"/>
</dbReference>
<keyword evidence="6" id="KW-1185">Reference proteome</keyword>
<sequence>MMPEPQIQLKQRIARQFSQAAIRYDRLADVQWHIGVDAVNAMPDTQGLVLDIGCGTGRITQLLARRCEQVIGMDLAEGMARFAAQAHANSAHFVVADAEQLPLADNSLDGVFSSMALQWCLPLTQVFKELARVLKPGAKGLLTIMVDGSLKELHQGWQAIGEPAHANRFCSSQHLLESAHKAGLFCTIEEKLYQTWHNNLHEALHSIKDIGAGVVLNGAKTRLSRQTLAHLDRYYQNEFAINGQLPISYQVAFLEIQK</sequence>
<dbReference type="CDD" id="cd02440">
    <property type="entry name" value="AdoMet_MTases"/>
    <property type="match status" value="1"/>
</dbReference>
<dbReference type="EMBL" id="JAFKCS010000011">
    <property type="protein sequence ID" value="MBN7820679.1"/>
    <property type="molecule type" value="Genomic_DNA"/>
</dbReference>
<dbReference type="GO" id="GO:0008168">
    <property type="term" value="F:methyltransferase activity"/>
    <property type="evidence" value="ECO:0007669"/>
    <property type="project" value="UniProtKB-KW"/>
</dbReference>
<dbReference type="GO" id="GO:0032259">
    <property type="term" value="P:methylation"/>
    <property type="evidence" value="ECO:0007669"/>
    <property type="project" value="UniProtKB-KW"/>
</dbReference>
<accession>A0ABS3CVY2</accession>
<dbReference type="PANTHER" id="PTHR44942">
    <property type="entry name" value="METHYLTRANSF_11 DOMAIN-CONTAINING PROTEIN"/>
    <property type="match status" value="1"/>
</dbReference>
<evidence type="ECO:0000313" key="5">
    <source>
        <dbReference type="EMBL" id="MBN7820679.1"/>
    </source>
</evidence>
<dbReference type="SUPFAM" id="SSF53335">
    <property type="entry name" value="S-adenosyl-L-methionine-dependent methyltransferases"/>
    <property type="match status" value="1"/>
</dbReference>
<gene>
    <name evidence="5" type="ORF">J0A65_12440</name>
</gene>
<dbReference type="RefSeq" id="WP_206594510.1">
    <property type="nucleotide sequence ID" value="NZ_JAFKCS010000011.1"/>
</dbReference>